<organism evidence="1 2">
    <name type="scientific">Protopolystoma xenopodis</name>
    <dbReference type="NCBI Taxonomy" id="117903"/>
    <lineage>
        <taxon>Eukaryota</taxon>
        <taxon>Metazoa</taxon>
        <taxon>Spiralia</taxon>
        <taxon>Lophotrochozoa</taxon>
        <taxon>Platyhelminthes</taxon>
        <taxon>Monogenea</taxon>
        <taxon>Polyopisthocotylea</taxon>
        <taxon>Polystomatidea</taxon>
        <taxon>Polystomatidae</taxon>
        <taxon>Protopolystoma</taxon>
    </lineage>
</organism>
<comment type="caution">
    <text evidence="1">The sequence shown here is derived from an EMBL/GenBank/DDBJ whole genome shotgun (WGS) entry which is preliminary data.</text>
</comment>
<evidence type="ECO:0000313" key="2">
    <source>
        <dbReference type="Proteomes" id="UP000784294"/>
    </source>
</evidence>
<sequence>MLEARAGALCSIQAFLEYCSPGLVTEETVRRLLPPIESALNMLAHLPDICRIYGTHLKAASVLIRLRLYRCLLLLPRSAYSAALL</sequence>
<dbReference type="GO" id="GO:0016020">
    <property type="term" value="C:membrane"/>
    <property type="evidence" value="ECO:0007669"/>
    <property type="project" value="TreeGrafter"/>
</dbReference>
<reference evidence="1" key="1">
    <citation type="submission" date="2018-11" db="EMBL/GenBank/DDBJ databases">
        <authorList>
            <consortium name="Pathogen Informatics"/>
        </authorList>
    </citation>
    <scope>NUCLEOTIDE SEQUENCE</scope>
</reference>
<dbReference type="GO" id="GO:0008104">
    <property type="term" value="P:intracellular protein localization"/>
    <property type="evidence" value="ECO:0007669"/>
    <property type="project" value="TreeGrafter"/>
</dbReference>
<dbReference type="GO" id="GO:0005794">
    <property type="term" value="C:Golgi apparatus"/>
    <property type="evidence" value="ECO:0007669"/>
    <property type="project" value="TreeGrafter"/>
</dbReference>
<dbReference type="GO" id="GO:0006897">
    <property type="term" value="P:endocytosis"/>
    <property type="evidence" value="ECO:0007669"/>
    <property type="project" value="TreeGrafter"/>
</dbReference>
<gene>
    <name evidence="1" type="ORF">PXEA_LOCUS1806</name>
</gene>
<dbReference type="PANTHER" id="PTHR21663:SF0">
    <property type="entry name" value="HEAT REPEAT-CONTAINING PROTEIN 5B"/>
    <property type="match status" value="1"/>
</dbReference>
<accession>A0A3S4ZVU0</accession>
<dbReference type="GO" id="GO:0005829">
    <property type="term" value="C:cytosol"/>
    <property type="evidence" value="ECO:0007669"/>
    <property type="project" value="GOC"/>
</dbReference>
<keyword evidence="2" id="KW-1185">Reference proteome</keyword>
<dbReference type="AlphaFoldDB" id="A0A3S4ZVU0"/>
<proteinExistence type="predicted"/>
<evidence type="ECO:0000313" key="1">
    <source>
        <dbReference type="EMBL" id="VEL08366.1"/>
    </source>
</evidence>
<dbReference type="PANTHER" id="PTHR21663">
    <property type="entry name" value="HYPOTHETICAL HEAT DOMAIN-CONTAINING"/>
    <property type="match status" value="1"/>
</dbReference>
<name>A0A3S4ZVU0_9PLAT</name>
<dbReference type="GO" id="GO:0042147">
    <property type="term" value="P:retrograde transport, endosome to Golgi"/>
    <property type="evidence" value="ECO:0007669"/>
    <property type="project" value="TreeGrafter"/>
</dbReference>
<dbReference type="InterPro" id="IPR040108">
    <property type="entry name" value="Laa1/Sip1/HEATR5"/>
</dbReference>
<dbReference type="GO" id="GO:0030139">
    <property type="term" value="C:endocytic vesicle"/>
    <property type="evidence" value="ECO:0007669"/>
    <property type="project" value="TreeGrafter"/>
</dbReference>
<protein>
    <submittedName>
        <fullName evidence="1">Uncharacterized protein</fullName>
    </submittedName>
</protein>
<dbReference type="Proteomes" id="UP000784294">
    <property type="component" value="Unassembled WGS sequence"/>
</dbReference>
<dbReference type="EMBL" id="CAAALY010003769">
    <property type="protein sequence ID" value="VEL08366.1"/>
    <property type="molecule type" value="Genomic_DNA"/>
</dbReference>
<dbReference type="OrthoDB" id="192608at2759"/>